<dbReference type="EMBL" id="LR215973">
    <property type="protein sequence ID" value="VFA97759.1"/>
    <property type="molecule type" value="Genomic_DNA"/>
</dbReference>
<keyword evidence="2" id="KW-0378">Hydrolase</keyword>
<dbReference type="Pfam" id="PF12680">
    <property type="entry name" value="SnoaL_2"/>
    <property type="match status" value="1"/>
</dbReference>
<feature type="domain" description="SnoaL-like" evidence="1">
    <location>
        <begin position="13"/>
        <end position="112"/>
    </location>
</feature>
<dbReference type="Proteomes" id="UP000290439">
    <property type="component" value="Chromosome"/>
</dbReference>
<evidence type="ECO:0000313" key="3">
    <source>
        <dbReference type="Proteomes" id="UP000290439"/>
    </source>
</evidence>
<dbReference type="InterPro" id="IPR037401">
    <property type="entry name" value="SnoaL-like"/>
</dbReference>
<gene>
    <name evidence="2" type="ORF">NCTC10797_01523</name>
</gene>
<dbReference type="AlphaFoldDB" id="A0A4U8VZ18"/>
<dbReference type="GO" id="GO:0016787">
    <property type="term" value="F:hydrolase activity"/>
    <property type="evidence" value="ECO:0007669"/>
    <property type="project" value="UniProtKB-KW"/>
</dbReference>
<dbReference type="InterPro" id="IPR032710">
    <property type="entry name" value="NTF2-like_dom_sf"/>
</dbReference>
<dbReference type="SUPFAM" id="SSF54427">
    <property type="entry name" value="NTF2-like"/>
    <property type="match status" value="1"/>
</dbReference>
<evidence type="ECO:0000313" key="2">
    <source>
        <dbReference type="EMBL" id="VFA97759.1"/>
    </source>
</evidence>
<dbReference type="Gene3D" id="3.10.450.50">
    <property type="match status" value="1"/>
</dbReference>
<dbReference type="RefSeq" id="WP_130916565.1">
    <property type="nucleotide sequence ID" value="NZ_JADLRK010000013.1"/>
</dbReference>
<proteinExistence type="predicted"/>
<name>A0A4U8VZ18_9NOCA</name>
<reference evidence="2 3" key="1">
    <citation type="submission" date="2019-02" db="EMBL/GenBank/DDBJ databases">
        <authorList>
            <consortium name="Pathogen Informatics"/>
        </authorList>
    </citation>
    <scope>NUCLEOTIDE SEQUENCE [LARGE SCALE GENOMIC DNA]</scope>
    <source>
        <strain evidence="2 3">3012STDY6756504</strain>
    </source>
</reference>
<sequence length="151" mass="17166">MTTDWDAVHARVVETFIAGWDDLDSRAHDAFLAEDVELVQPLIPTCTSKRQWWAEVERLRGLLPGLRSDVQSWAGAEDVLFIEHRLGATVGQRTVEVDATDRFHLTAEGIVTRRIAYFDPAPLIRAVATSPSTWPKWWRHRTFATRSARTA</sequence>
<organism evidence="2 3">
    <name type="scientific">Nocardia cyriacigeorgica</name>
    <dbReference type="NCBI Taxonomy" id="135487"/>
    <lineage>
        <taxon>Bacteria</taxon>
        <taxon>Bacillati</taxon>
        <taxon>Actinomycetota</taxon>
        <taxon>Actinomycetes</taxon>
        <taxon>Mycobacteriales</taxon>
        <taxon>Nocardiaceae</taxon>
        <taxon>Nocardia</taxon>
    </lineage>
</organism>
<protein>
    <submittedName>
        <fullName evidence="2">Limonene-1,2-epoxide hydrolase</fullName>
    </submittedName>
</protein>
<accession>A0A4U8VZ18</accession>
<evidence type="ECO:0000259" key="1">
    <source>
        <dbReference type="Pfam" id="PF12680"/>
    </source>
</evidence>